<name>A0A7D7WD50_9MICO</name>
<feature type="binding site" evidence="5">
    <location>
        <position position="80"/>
    </location>
    <ligand>
        <name>ATP</name>
        <dbReference type="ChEBI" id="CHEBI:30616"/>
    </ligand>
</feature>
<dbReference type="InterPro" id="IPR020575">
    <property type="entry name" value="Hsp90_N"/>
</dbReference>
<sequence length="661" mass="71504">MQTTAPQVYGIRNRRPNRGRRPRESRRFGQTGSAGRDRLRFGVERGAVGADAQQFQVDLRGVVDLLSRHIYSGPRVYLRELLQNARDAIAARSEVDGGGTGIRITPLADDGGEFVLRDDGVGLTAAEVADLLATVGRSSKRDIFDMPRSDYLGQFGIGLLSCFMVSDRIVIRSRSARGGAAVEWTGSSDGTFRVVELADDLPVGTSVHLTPRFEHADLLRPAAVRQLAQDFGEFLPVRVTVGMPGGDVDITRPAPFLGEGDADAALAYGRDLIGATPMDVIEISEPATGTRGLAYVLPFAPPPNLRQATRTYLGRMLLSERSAEVLPDWAFFVRAVVDSTGLSPTASRESLVEDAALEHVRDQLGAGIRRWVLELGLTAPHLLTQFVAVHELGLKSLVRHDDELARFITRWLTVETTHGSIRVGDLVERHKHIRYARTVDEFRQVAGIVPASEVLVNGGYLYDADLIAGLPALFPDVTVEQIDVTGELDRLDPPPLDDREAAIALEARAGAVLAASGCGVIVRSIDRADLTGLYVADPRVLRAIDRGRTKGITGGLWGGVLSRVDDTVGGAGDDDLRARLCLNWSNRVVRTLAGVDDDAVFSRTVQLLYIQALLAGHHPLGDADRAMMTTALTDLVALSAGVRDDFPFDGLDLPDSLTEEL</sequence>
<evidence type="ECO:0000256" key="6">
    <source>
        <dbReference type="SAM" id="MobiDB-lite"/>
    </source>
</evidence>
<keyword evidence="2 5" id="KW-0547">Nucleotide-binding</keyword>
<dbReference type="InterPro" id="IPR020568">
    <property type="entry name" value="Ribosomal_Su5_D2-typ_SF"/>
</dbReference>
<evidence type="ECO:0000313" key="8">
    <source>
        <dbReference type="Proteomes" id="UP000515708"/>
    </source>
</evidence>
<evidence type="ECO:0000256" key="2">
    <source>
        <dbReference type="ARBA" id="ARBA00022741"/>
    </source>
</evidence>
<comment type="similarity">
    <text evidence="1">Belongs to the heat shock protein 90 family.</text>
</comment>
<gene>
    <name evidence="7" type="ORF">FVO59_02045</name>
</gene>
<dbReference type="Pfam" id="PF13589">
    <property type="entry name" value="HATPase_c_3"/>
    <property type="match status" value="1"/>
</dbReference>
<evidence type="ECO:0000256" key="4">
    <source>
        <dbReference type="ARBA" id="ARBA00023186"/>
    </source>
</evidence>
<dbReference type="GO" id="GO:0140662">
    <property type="term" value="F:ATP-dependent protein folding chaperone"/>
    <property type="evidence" value="ECO:0007669"/>
    <property type="project" value="InterPro"/>
</dbReference>
<evidence type="ECO:0000256" key="3">
    <source>
        <dbReference type="ARBA" id="ARBA00022840"/>
    </source>
</evidence>
<dbReference type="GO" id="GO:0016887">
    <property type="term" value="F:ATP hydrolysis activity"/>
    <property type="evidence" value="ECO:0007669"/>
    <property type="project" value="InterPro"/>
</dbReference>
<feature type="binding site" evidence="5">
    <location>
        <position position="118"/>
    </location>
    <ligand>
        <name>ATP</name>
        <dbReference type="ChEBI" id="CHEBI:30616"/>
    </ligand>
</feature>
<dbReference type="PRINTS" id="PR00775">
    <property type="entry name" value="HEATSHOCK90"/>
</dbReference>
<dbReference type="PANTHER" id="PTHR11528">
    <property type="entry name" value="HEAT SHOCK PROTEIN 90 FAMILY MEMBER"/>
    <property type="match status" value="1"/>
</dbReference>
<dbReference type="NCBIfam" id="NF010683">
    <property type="entry name" value="PRK14083.1"/>
    <property type="match status" value="1"/>
</dbReference>
<evidence type="ECO:0000313" key="7">
    <source>
        <dbReference type="EMBL" id="QMU96111.1"/>
    </source>
</evidence>
<dbReference type="Gene3D" id="3.30.230.80">
    <property type="match status" value="1"/>
</dbReference>
<dbReference type="InterPro" id="IPR001404">
    <property type="entry name" value="Hsp90_fam"/>
</dbReference>
<accession>A0A7D7WD50</accession>
<feature type="binding site" evidence="5">
    <location>
        <position position="205"/>
    </location>
    <ligand>
        <name>ATP</name>
        <dbReference type="ChEBI" id="CHEBI:30616"/>
    </ligand>
</feature>
<dbReference type="SUPFAM" id="SSF55874">
    <property type="entry name" value="ATPase domain of HSP90 chaperone/DNA topoisomerase II/histidine kinase"/>
    <property type="match status" value="1"/>
</dbReference>
<dbReference type="GO" id="GO:0005524">
    <property type="term" value="F:ATP binding"/>
    <property type="evidence" value="ECO:0007669"/>
    <property type="project" value="UniProtKB-KW"/>
</dbReference>
<dbReference type="AlphaFoldDB" id="A0A7D7WD50"/>
<keyword evidence="4" id="KW-0143">Chaperone</keyword>
<dbReference type="InterPro" id="IPR036890">
    <property type="entry name" value="HATPase_C_sf"/>
</dbReference>
<reference evidence="7 8" key="1">
    <citation type="journal article" date="2020" name="Front. Microbiol.">
        <title>Design of Bacterial Strain-Specific qPCR Assays Using NGS Data and Publicly Available Resources and Its Application to Track Biocontrol Strains.</title>
        <authorList>
            <person name="Hernandez I."/>
            <person name="Sant C."/>
            <person name="Martinez R."/>
            <person name="Fernandez C."/>
        </authorList>
    </citation>
    <scope>NUCLEOTIDE SEQUENCE [LARGE SCALE GENOMIC DNA]</scope>
    <source>
        <strain evidence="7 8">B24</strain>
    </source>
</reference>
<feature type="compositionally biased region" description="Basic residues" evidence="6">
    <location>
        <begin position="12"/>
        <end position="24"/>
    </location>
</feature>
<proteinExistence type="inferred from homology"/>
<dbReference type="PIRSF" id="PIRSF002583">
    <property type="entry name" value="Hsp90"/>
    <property type="match status" value="1"/>
</dbReference>
<dbReference type="EMBL" id="CP043732">
    <property type="protein sequence ID" value="QMU96111.1"/>
    <property type="molecule type" value="Genomic_DNA"/>
</dbReference>
<evidence type="ECO:0000256" key="1">
    <source>
        <dbReference type="ARBA" id="ARBA00008239"/>
    </source>
</evidence>
<organism evidence="7 8">
    <name type="scientific">Microbacterium esteraromaticum</name>
    <dbReference type="NCBI Taxonomy" id="57043"/>
    <lineage>
        <taxon>Bacteria</taxon>
        <taxon>Bacillati</taxon>
        <taxon>Actinomycetota</taxon>
        <taxon>Actinomycetes</taxon>
        <taxon>Micrococcales</taxon>
        <taxon>Microbacteriaceae</taxon>
        <taxon>Microbacterium</taxon>
    </lineage>
</organism>
<feature type="region of interest" description="Disordered" evidence="6">
    <location>
        <begin position="1"/>
        <end position="35"/>
    </location>
</feature>
<dbReference type="Gene3D" id="3.30.565.10">
    <property type="entry name" value="Histidine kinase-like ATPase, C-terminal domain"/>
    <property type="match status" value="1"/>
</dbReference>
<protein>
    <submittedName>
        <fullName evidence="7">HSP90 family protein</fullName>
    </submittedName>
</protein>
<dbReference type="SUPFAM" id="SSF54211">
    <property type="entry name" value="Ribosomal protein S5 domain 2-like"/>
    <property type="match status" value="1"/>
</dbReference>
<feature type="binding site" evidence="5">
    <location>
        <position position="84"/>
    </location>
    <ligand>
        <name>ATP</name>
        <dbReference type="ChEBI" id="CHEBI:30616"/>
    </ligand>
</feature>
<evidence type="ECO:0000256" key="5">
    <source>
        <dbReference type="PIRSR" id="PIRSR002583-1"/>
    </source>
</evidence>
<dbReference type="GO" id="GO:0051082">
    <property type="term" value="F:unfolded protein binding"/>
    <property type="evidence" value="ECO:0007669"/>
    <property type="project" value="InterPro"/>
</dbReference>
<dbReference type="Proteomes" id="UP000515708">
    <property type="component" value="Chromosome"/>
</dbReference>
<keyword evidence="3 5" id="KW-0067">ATP-binding</keyword>